<proteinExistence type="predicted"/>
<dbReference type="RefSeq" id="WP_128699224.1">
    <property type="nucleotide sequence ID" value="NZ_CP019384.1"/>
</dbReference>
<dbReference type="InterPro" id="IPR004358">
    <property type="entry name" value="Sig_transdc_His_kin-like_C"/>
</dbReference>
<feature type="coiled-coil region" evidence="14">
    <location>
        <begin position="362"/>
        <end position="389"/>
    </location>
</feature>
<dbReference type="PANTHER" id="PTHR45528:SF1">
    <property type="entry name" value="SENSOR HISTIDINE KINASE CPXA"/>
    <property type="match status" value="1"/>
</dbReference>
<dbReference type="Gene3D" id="1.10.287.130">
    <property type="match status" value="1"/>
</dbReference>
<dbReference type="Pfam" id="PF00512">
    <property type="entry name" value="HisKA"/>
    <property type="match status" value="1"/>
</dbReference>
<dbReference type="OrthoDB" id="9781147at2"/>
<dbReference type="InterPro" id="IPR036097">
    <property type="entry name" value="HisK_dim/P_sf"/>
</dbReference>
<dbReference type="Pfam" id="PF17202">
    <property type="entry name" value="sCache_3_3"/>
    <property type="match status" value="1"/>
</dbReference>
<evidence type="ECO:0000256" key="5">
    <source>
        <dbReference type="ARBA" id="ARBA00022553"/>
    </source>
</evidence>
<dbReference type="SMART" id="SM00304">
    <property type="entry name" value="HAMP"/>
    <property type="match status" value="1"/>
</dbReference>
<dbReference type="InterPro" id="IPR003661">
    <property type="entry name" value="HisK_dim/P_dom"/>
</dbReference>
<dbReference type="GO" id="GO:0000155">
    <property type="term" value="F:phosphorelay sensor kinase activity"/>
    <property type="evidence" value="ECO:0007669"/>
    <property type="project" value="InterPro"/>
</dbReference>
<evidence type="ECO:0000256" key="14">
    <source>
        <dbReference type="SAM" id="Coils"/>
    </source>
</evidence>
<keyword evidence="5" id="KW-0597">Phosphoprotein</keyword>
<evidence type="ECO:0000256" key="6">
    <source>
        <dbReference type="ARBA" id="ARBA00022679"/>
    </source>
</evidence>
<keyword evidence="14" id="KW-0175">Coiled coil</keyword>
<dbReference type="InterPro" id="IPR033463">
    <property type="entry name" value="sCache_3"/>
</dbReference>
<keyword evidence="13 15" id="KW-0472">Membrane</keyword>
<evidence type="ECO:0000256" key="10">
    <source>
        <dbReference type="ARBA" id="ARBA00022840"/>
    </source>
</evidence>
<dbReference type="SUPFAM" id="SSF158472">
    <property type="entry name" value="HAMP domain-like"/>
    <property type="match status" value="1"/>
</dbReference>
<dbReference type="InterPro" id="IPR036890">
    <property type="entry name" value="HATPase_C_sf"/>
</dbReference>
<dbReference type="InterPro" id="IPR003594">
    <property type="entry name" value="HATPase_dom"/>
</dbReference>
<evidence type="ECO:0000256" key="7">
    <source>
        <dbReference type="ARBA" id="ARBA00022692"/>
    </source>
</evidence>
<feature type="transmembrane region" description="Helical" evidence="15">
    <location>
        <begin position="12"/>
        <end position="33"/>
    </location>
</feature>
<dbReference type="PROSITE" id="PS50109">
    <property type="entry name" value="HIS_KIN"/>
    <property type="match status" value="1"/>
</dbReference>
<dbReference type="EC" id="2.7.13.3" evidence="3"/>
<dbReference type="EMBL" id="CP019384">
    <property type="protein sequence ID" value="QAT16588.1"/>
    <property type="molecule type" value="Genomic_DNA"/>
</dbReference>
<dbReference type="InterPro" id="IPR029151">
    <property type="entry name" value="Sensor-like_sf"/>
</dbReference>
<evidence type="ECO:0000256" key="15">
    <source>
        <dbReference type="SAM" id="Phobius"/>
    </source>
</evidence>
<evidence type="ECO:0000256" key="12">
    <source>
        <dbReference type="ARBA" id="ARBA00023012"/>
    </source>
</evidence>
<protein>
    <recommendedName>
        <fullName evidence="3">histidine kinase</fullName>
        <ecNumber evidence="3">2.7.13.3</ecNumber>
    </recommendedName>
</protein>
<dbReference type="InterPro" id="IPR050398">
    <property type="entry name" value="HssS/ArlS-like"/>
</dbReference>
<dbReference type="InterPro" id="IPR005467">
    <property type="entry name" value="His_kinase_dom"/>
</dbReference>
<name>A0A410P3D3_VELA1</name>
<organism evidence="18 19">
    <name type="scientific">Velamenicoccus archaeovorus</name>
    <dbReference type="NCBI Taxonomy" id="1930593"/>
    <lineage>
        <taxon>Bacteria</taxon>
        <taxon>Pseudomonadati</taxon>
        <taxon>Candidatus Omnitrophota</taxon>
        <taxon>Candidatus Velamenicoccus</taxon>
    </lineage>
</organism>
<dbReference type="SUPFAM" id="SSF103190">
    <property type="entry name" value="Sensory domain-like"/>
    <property type="match status" value="1"/>
</dbReference>
<dbReference type="GO" id="GO:0005886">
    <property type="term" value="C:plasma membrane"/>
    <property type="evidence" value="ECO:0007669"/>
    <property type="project" value="UniProtKB-SubCell"/>
</dbReference>
<dbReference type="PRINTS" id="PR00344">
    <property type="entry name" value="BCTRLSENSOR"/>
</dbReference>
<evidence type="ECO:0000256" key="8">
    <source>
        <dbReference type="ARBA" id="ARBA00022741"/>
    </source>
</evidence>
<evidence type="ECO:0000256" key="4">
    <source>
        <dbReference type="ARBA" id="ARBA00022475"/>
    </source>
</evidence>
<evidence type="ECO:0000259" key="16">
    <source>
        <dbReference type="PROSITE" id="PS50109"/>
    </source>
</evidence>
<sequence>MKSRNLKTNIILSFFAVISILVVSVAILGYYIINRNVIQRAQRQIKNDLKVARWAYNTEIDRIRLAFNLVGPSNDLERLKGQIGLDYISVVDKNDLPAIKSEVVRAAFEGKALAATRIIGPEELKEMGRSLYEKSVIEIKPTAKARPTEIHILDSAMAVGYAKPLFDNAGHVRAVMYGGKIINRDAELVDKIRSFVFENQMYEGRPTGTVTIFLDDVRIATNVLDKNGERAIGTRVSATVYKKVVEEGRTFLDRAFVVTDWYLTAYEPIRNIEGKVIGILYVGILEKPFVDMRRNVFLVFFGIVVLASLLAVILGLVLAQGMARPLTRLLEAAGRFSKGDLSHRIGMFNSRVREIDVLAEAFNDMAAKIDEREKRLEALNKELEALNKSYLDLVGFVSHELKGILSSTIMNAYTVRDGFLGMVNFKQRKALDSIARNLDYLEATVKNFLNLSRLEKGELAVSKSEVLLKENIVDPSLEAFGRQATDKEMQVVNDTAAGLKVMADVDLLQIVVNNLIGNAVKYGQRGGILRVSAEIRNGTAHVEVYNDGKPLAQDEIDKLFRRFSRLKSEETRNVQGTGLGLFVSKEIIEKHGGWIWVEARPKGNAFVFEIK</sequence>
<dbReference type="InterPro" id="IPR003660">
    <property type="entry name" value="HAMP_dom"/>
</dbReference>
<dbReference type="CDD" id="cd00082">
    <property type="entry name" value="HisKA"/>
    <property type="match status" value="1"/>
</dbReference>
<evidence type="ECO:0000313" key="19">
    <source>
        <dbReference type="Proteomes" id="UP000287243"/>
    </source>
</evidence>
<evidence type="ECO:0000259" key="17">
    <source>
        <dbReference type="PROSITE" id="PS50885"/>
    </source>
</evidence>
<keyword evidence="4" id="KW-1003">Cell membrane</keyword>
<feature type="domain" description="HAMP" evidence="17">
    <location>
        <begin position="320"/>
        <end position="374"/>
    </location>
</feature>
<dbReference type="SMART" id="SM00387">
    <property type="entry name" value="HATPase_c"/>
    <property type="match status" value="1"/>
</dbReference>
<dbReference type="Pfam" id="PF02518">
    <property type="entry name" value="HATPase_c"/>
    <property type="match status" value="1"/>
</dbReference>
<dbReference type="Gene3D" id="3.30.565.10">
    <property type="entry name" value="Histidine kinase-like ATPase, C-terminal domain"/>
    <property type="match status" value="1"/>
</dbReference>
<keyword evidence="19" id="KW-1185">Reference proteome</keyword>
<comment type="subcellular location">
    <subcellularLocation>
        <location evidence="2">Cell membrane</location>
        <topology evidence="2">Multi-pass membrane protein</topology>
    </subcellularLocation>
</comment>
<gene>
    <name evidence="18" type="ORF">BU251_02005</name>
</gene>
<dbReference type="PROSITE" id="PS50885">
    <property type="entry name" value="HAMP"/>
    <property type="match status" value="1"/>
</dbReference>
<evidence type="ECO:0000256" key="11">
    <source>
        <dbReference type="ARBA" id="ARBA00022989"/>
    </source>
</evidence>
<feature type="transmembrane region" description="Helical" evidence="15">
    <location>
        <begin position="296"/>
        <end position="319"/>
    </location>
</feature>
<evidence type="ECO:0000313" key="18">
    <source>
        <dbReference type="EMBL" id="QAT16588.1"/>
    </source>
</evidence>
<keyword evidence="7 15" id="KW-0812">Transmembrane</keyword>
<evidence type="ECO:0000256" key="9">
    <source>
        <dbReference type="ARBA" id="ARBA00022777"/>
    </source>
</evidence>
<dbReference type="Gene3D" id="6.10.340.10">
    <property type="match status" value="1"/>
</dbReference>
<evidence type="ECO:0000256" key="13">
    <source>
        <dbReference type="ARBA" id="ARBA00023136"/>
    </source>
</evidence>
<evidence type="ECO:0000256" key="1">
    <source>
        <dbReference type="ARBA" id="ARBA00000085"/>
    </source>
</evidence>
<evidence type="ECO:0000256" key="2">
    <source>
        <dbReference type="ARBA" id="ARBA00004651"/>
    </source>
</evidence>
<dbReference type="AlphaFoldDB" id="A0A410P3D3"/>
<accession>A0A410P3D3</accession>
<dbReference type="CDD" id="cd06225">
    <property type="entry name" value="HAMP"/>
    <property type="match status" value="1"/>
</dbReference>
<dbReference type="SUPFAM" id="SSF55874">
    <property type="entry name" value="ATPase domain of HSP90 chaperone/DNA topoisomerase II/histidine kinase"/>
    <property type="match status" value="1"/>
</dbReference>
<dbReference type="SMART" id="SM00388">
    <property type="entry name" value="HisKA"/>
    <property type="match status" value="1"/>
</dbReference>
<dbReference type="Proteomes" id="UP000287243">
    <property type="component" value="Chromosome"/>
</dbReference>
<dbReference type="Pfam" id="PF00672">
    <property type="entry name" value="HAMP"/>
    <property type="match status" value="1"/>
</dbReference>
<comment type="catalytic activity">
    <reaction evidence="1">
        <text>ATP + protein L-histidine = ADP + protein N-phospho-L-histidine.</text>
        <dbReference type="EC" id="2.7.13.3"/>
    </reaction>
</comment>
<dbReference type="PANTHER" id="PTHR45528">
    <property type="entry name" value="SENSOR HISTIDINE KINASE CPXA"/>
    <property type="match status" value="1"/>
</dbReference>
<keyword evidence="12" id="KW-0902">Two-component regulatory system</keyword>
<keyword evidence="11 15" id="KW-1133">Transmembrane helix</keyword>
<feature type="domain" description="Histidine kinase" evidence="16">
    <location>
        <begin position="396"/>
        <end position="611"/>
    </location>
</feature>
<evidence type="ECO:0000256" key="3">
    <source>
        <dbReference type="ARBA" id="ARBA00012438"/>
    </source>
</evidence>
<dbReference type="KEGG" id="vai:BU251_02005"/>
<keyword evidence="10" id="KW-0067">ATP-binding</keyword>
<keyword evidence="6" id="KW-0808">Transferase</keyword>
<reference evidence="18 19" key="1">
    <citation type="submission" date="2017-01" db="EMBL/GenBank/DDBJ databases">
        <title>First insights into the biology of 'candidatus Vampirococcus archaeovorus'.</title>
        <authorList>
            <person name="Kizina J."/>
            <person name="Jordan S."/>
            <person name="Stueber K."/>
            <person name="Reinhardt R."/>
            <person name="Harder J."/>
        </authorList>
    </citation>
    <scope>NUCLEOTIDE SEQUENCE [LARGE SCALE GENOMIC DNA]</scope>
    <source>
        <strain evidence="18 19">LiM</strain>
    </source>
</reference>
<dbReference type="CDD" id="cd00075">
    <property type="entry name" value="HATPase"/>
    <property type="match status" value="1"/>
</dbReference>
<keyword evidence="9 18" id="KW-0418">Kinase</keyword>
<keyword evidence="8" id="KW-0547">Nucleotide-binding</keyword>
<dbReference type="SUPFAM" id="SSF47384">
    <property type="entry name" value="Homodimeric domain of signal transducing histidine kinase"/>
    <property type="match status" value="1"/>
</dbReference>
<dbReference type="GO" id="GO:0005524">
    <property type="term" value="F:ATP binding"/>
    <property type="evidence" value="ECO:0007669"/>
    <property type="project" value="UniProtKB-KW"/>
</dbReference>